<proteinExistence type="predicted"/>
<name>A0A0B6ZCR5_9EUPU</name>
<gene>
    <name evidence="1" type="primary">ORF55801</name>
</gene>
<reference evidence="1" key="1">
    <citation type="submission" date="2014-12" db="EMBL/GenBank/DDBJ databases">
        <title>Insight into the proteome of Arion vulgaris.</title>
        <authorList>
            <person name="Aradska J."/>
            <person name="Bulat T."/>
            <person name="Smidak R."/>
            <person name="Sarate P."/>
            <person name="Gangsoo J."/>
            <person name="Sialana F."/>
            <person name="Bilban M."/>
            <person name="Lubec G."/>
        </authorList>
    </citation>
    <scope>NUCLEOTIDE SEQUENCE</scope>
    <source>
        <tissue evidence="1">Skin</tissue>
    </source>
</reference>
<protein>
    <submittedName>
        <fullName evidence="1">Uncharacterized protein</fullName>
    </submittedName>
</protein>
<evidence type="ECO:0000313" key="1">
    <source>
        <dbReference type="EMBL" id="CEK65661.1"/>
    </source>
</evidence>
<dbReference type="EMBL" id="HACG01018796">
    <property type="protein sequence ID" value="CEK65661.1"/>
    <property type="molecule type" value="Transcribed_RNA"/>
</dbReference>
<dbReference type="AlphaFoldDB" id="A0A0B6ZCR5"/>
<accession>A0A0B6ZCR5</accession>
<organism evidence="1">
    <name type="scientific">Arion vulgaris</name>
    <dbReference type="NCBI Taxonomy" id="1028688"/>
    <lineage>
        <taxon>Eukaryota</taxon>
        <taxon>Metazoa</taxon>
        <taxon>Spiralia</taxon>
        <taxon>Lophotrochozoa</taxon>
        <taxon>Mollusca</taxon>
        <taxon>Gastropoda</taxon>
        <taxon>Heterobranchia</taxon>
        <taxon>Euthyneura</taxon>
        <taxon>Panpulmonata</taxon>
        <taxon>Eupulmonata</taxon>
        <taxon>Stylommatophora</taxon>
        <taxon>Helicina</taxon>
        <taxon>Arionoidea</taxon>
        <taxon>Arionidae</taxon>
        <taxon>Arion</taxon>
    </lineage>
</organism>
<sequence length="92" mass="10328">MCSISRKDFHVIDIPRKVVVATIVTPDFCMLTRNGSTVTLCDTRWLNGFDFSAMKNDTSLFAASVGRNTVILGTWSETTNREHMDKEDKIVA</sequence>